<feature type="transmembrane region" description="Helical" evidence="2">
    <location>
        <begin position="48"/>
        <end position="67"/>
    </location>
</feature>
<accession>A0A5C3DYX7</accession>
<evidence type="ECO:0000313" key="4">
    <source>
        <dbReference type="Proteomes" id="UP000324022"/>
    </source>
</evidence>
<dbReference type="OrthoDB" id="2551977at2759"/>
<feature type="region of interest" description="Disordered" evidence="1">
    <location>
        <begin position="25"/>
        <end position="44"/>
    </location>
</feature>
<reference evidence="3 4" key="1">
    <citation type="submission" date="2018-03" db="EMBL/GenBank/DDBJ databases">
        <authorList>
            <person name="Guldener U."/>
        </authorList>
    </citation>
    <scope>NUCLEOTIDE SEQUENCE [LARGE SCALE GENOMIC DNA]</scope>
    <source>
        <strain evidence="3 4">NBRC100155</strain>
    </source>
</reference>
<feature type="compositionally biased region" description="Polar residues" evidence="1">
    <location>
        <begin position="107"/>
        <end position="122"/>
    </location>
</feature>
<evidence type="ECO:0000256" key="2">
    <source>
        <dbReference type="SAM" id="Phobius"/>
    </source>
</evidence>
<evidence type="ECO:0000256" key="1">
    <source>
        <dbReference type="SAM" id="MobiDB-lite"/>
    </source>
</evidence>
<name>A0A5C3DYX7_9BASI</name>
<organism evidence="3 4">
    <name type="scientific">Ustilago trichophora</name>
    <dbReference type="NCBI Taxonomy" id="86804"/>
    <lineage>
        <taxon>Eukaryota</taxon>
        <taxon>Fungi</taxon>
        <taxon>Dikarya</taxon>
        <taxon>Basidiomycota</taxon>
        <taxon>Ustilaginomycotina</taxon>
        <taxon>Ustilaginomycetes</taxon>
        <taxon>Ustilaginales</taxon>
        <taxon>Ustilaginaceae</taxon>
        <taxon>Ustilago</taxon>
    </lineage>
</organism>
<evidence type="ECO:0000313" key="3">
    <source>
        <dbReference type="EMBL" id="SPO23442.1"/>
    </source>
</evidence>
<keyword evidence="2" id="KW-1133">Transmembrane helix</keyword>
<protein>
    <submittedName>
        <fullName evidence="3">Uncharacterized protein</fullName>
    </submittedName>
</protein>
<dbReference type="AlphaFoldDB" id="A0A5C3DYX7"/>
<gene>
    <name evidence="3" type="ORF">UTRI_02121</name>
</gene>
<keyword evidence="2" id="KW-0472">Membrane</keyword>
<keyword evidence="4" id="KW-1185">Reference proteome</keyword>
<keyword evidence="2" id="KW-0812">Transmembrane</keyword>
<dbReference type="EMBL" id="OOIN01000005">
    <property type="protein sequence ID" value="SPO23442.1"/>
    <property type="molecule type" value="Genomic_DNA"/>
</dbReference>
<dbReference type="Proteomes" id="UP000324022">
    <property type="component" value="Unassembled WGS sequence"/>
</dbReference>
<sequence>MLTSTIMATRSTAPSLRTMAARRLNSTSSANAAPRPAPKRQGSNQPKYIFWGWTALIFIAGYGYFTVKANNTAKKREFMIRQGQELQQRNATLAEDGQPPANAPTVLLSSGSQEKYAQSPMQSLAAAFNRQTTQRSRNPSNANSE</sequence>
<feature type="region of interest" description="Disordered" evidence="1">
    <location>
        <begin position="90"/>
        <end position="122"/>
    </location>
</feature>
<proteinExistence type="predicted"/>